<evidence type="ECO:0000313" key="2">
    <source>
        <dbReference type="Proteomes" id="UP000824881"/>
    </source>
</evidence>
<dbReference type="EMBL" id="WQMT02000010">
    <property type="protein sequence ID" value="KAG9218087.1"/>
    <property type="molecule type" value="Genomic_DNA"/>
</dbReference>
<name>A0ACB7IIP6_PLECO</name>
<protein>
    <submittedName>
        <fullName evidence="1">Uncharacterized protein</fullName>
    </submittedName>
</protein>
<accession>A0ACB7IIP6</accession>
<keyword evidence="2" id="KW-1185">Reference proteome</keyword>
<organism evidence="1 2">
    <name type="scientific">Pleurotus cornucopiae</name>
    <name type="common">Cornucopia mushroom</name>
    <dbReference type="NCBI Taxonomy" id="5321"/>
    <lineage>
        <taxon>Eukaryota</taxon>
        <taxon>Fungi</taxon>
        <taxon>Dikarya</taxon>
        <taxon>Basidiomycota</taxon>
        <taxon>Agaricomycotina</taxon>
        <taxon>Agaricomycetes</taxon>
        <taxon>Agaricomycetidae</taxon>
        <taxon>Agaricales</taxon>
        <taxon>Pleurotineae</taxon>
        <taxon>Pleurotaceae</taxon>
        <taxon>Pleurotus</taxon>
    </lineage>
</organism>
<reference evidence="1 2" key="1">
    <citation type="journal article" date="2021" name="Appl. Environ. Microbiol.">
        <title>Genetic linkage and physical mapping for an oyster mushroom Pleurotus cornucopiae and QTL analysis for the trait cap color.</title>
        <authorList>
            <person name="Zhang Y."/>
            <person name="Gao W."/>
            <person name="Sonnenberg A."/>
            <person name="Chen Q."/>
            <person name="Zhang J."/>
            <person name="Huang C."/>
        </authorList>
    </citation>
    <scope>NUCLEOTIDE SEQUENCE [LARGE SCALE GENOMIC DNA]</scope>
    <source>
        <strain evidence="1">CCMSSC00406</strain>
    </source>
</reference>
<proteinExistence type="predicted"/>
<sequence length="293" mass="32819">MLSILPPEILRIIFASVDDRKTFCNILVTSRQFSQLVEPFLCAEIDFSELPLLAAAINLRSLKGLYDALEASNWRQTAYIRTFSSNFGSPVEGRTLIEKILTKTVNLKSLCLYSGHTSLRHFLRGHAPFTLTHFRGIFRCLGPEITRFLESQTSLETIHIFLTEPSKAQLPVFAPTSFPNLKTLTIVPGLVLPFLRTSANVRNLRLNECEDFPPVSKQDKACMASVRVLSCFPLSAASSLASQFPKLEWLEFSNGRSDIPTLMGWSQGSHTLRGILVHRSTTPFSHDFLMPSS</sequence>
<evidence type="ECO:0000313" key="1">
    <source>
        <dbReference type="EMBL" id="KAG9218087.1"/>
    </source>
</evidence>
<dbReference type="Proteomes" id="UP000824881">
    <property type="component" value="Unassembled WGS sequence"/>
</dbReference>
<gene>
    <name evidence="1" type="ORF">CCMSSC00406_0010246</name>
</gene>
<comment type="caution">
    <text evidence="1">The sequence shown here is derived from an EMBL/GenBank/DDBJ whole genome shotgun (WGS) entry which is preliminary data.</text>
</comment>